<dbReference type="EMBL" id="CP051685">
    <property type="protein sequence ID" value="QJE02852.1"/>
    <property type="molecule type" value="Genomic_DNA"/>
</dbReference>
<feature type="domain" description="ImpA N-terminal" evidence="2">
    <location>
        <begin position="8"/>
        <end position="130"/>
    </location>
</feature>
<dbReference type="Proteomes" id="UP000502415">
    <property type="component" value="Chromosome"/>
</dbReference>
<dbReference type="KEGG" id="mfy:HH212_24975"/>
<protein>
    <submittedName>
        <fullName evidence="3">Type VI secretion system protein TssA</fullName>
    </submittedName>
</protein>
<dbReference type="RefSeq" id="WP_170204933.1">
    <property type="nucleotide sequence ID" value="NZ_CP051685.1"/>
</dbReference>
<dbReference type="NCBIfam" id="TIGR03363">
    <property type="entry name" value="VI_chp_8"/>
    <property type="match status" value="1"/>
</dbReference>
<dbReference type="InterPro" id="IPR010657">
    <property type="entry name" value="ImpA_N"/>
</dbReference>
<feature type="compositionally biased region" description="Low complexity" evidence="1">
    <location>
        <begin position="248"/>
        <end position="272"/>
    </location>
</feature>
<accession>A0A7Z2W0K7</accession>
<proteinExistence type="predicted"/>
<keyword evidence="4" id="KW-1185">Reference proteome</keyword>
<evidence type="ECO:0000256" key="1">
    <source>
        <dbReference type="SAM" id="MobiDB-lite"/>
    </source>
</evidence>
<dbReference type="PANTHER" id="PTHR37951">
    <property type="entry name" value="CYTOPLASMIC PROTEIN-RELATED"/>
    <property type="match status" value="1"/>
</dbReference>
<dbReference type="Pfam" id="PF06812">
    <property type="entry name" value="ImpA_N"/>
    <property type="match status" value="1"/>
</dbReference>
<organism evidence="3 4">
    <name type="scientific">Massilia forsythiae</name>
    <dbReference type="NCBI Taxonomy" id="2728020"/>
    <lineage>
        <taxon>Bacteria</taxon>
        <taxon>Pseudomonadati</taxon>
        <taxon>Pseudomonadota</taxon>
        <taxon>Betaproteobacteria</taxon>
        <taxon>Burkholderiales</taxon>
        <taxon>Oxalobacteraceae</taxon>
        <taxon>Telluria group</taxon>
        <taxon>Massilia</taxon>
    </lineage>
</organism>
<dbReference type="PANTHER" id="PTHR37951:SF1">
    <property type="entry name" value="TYPE VI SECRETION SYSTEM COMPONENT TSSA1"/>
    <property type="match status" value="1"/>
</dbReference>
<name>A0A7Z2W0K7_9BURK</name>
<dbReference type="AlphaFoldDB" id="A0A7Z2W0K7"/>
<evidence type="ECO:0000259" key="2">
    <source>
        <dbReference type="Pfam" id="PF06812"/>
    </source>
</evidence>
<evidence type="ECO:0000313" key="4">
    <source>
        <dbReference type="Proteomes" id="UP000502415"/>
    </source>
</evidence>
<reference evidence="3 4" key="1">
    <citation type="submission" date="2020-04" db="EMBL/GenBank/DDBJ databases">
        <title>Genome sequencing of novel species.</title>
        <authorList>
            <person name="Heo J."/>
            <person name="Kim S.-J."/>
            <person name="Kim J.-S."/>
            <person name="Hong S.-B."/>
            <person name="Kwon S.-W."/>
        </authorList>
    </citation>
    <scope>NUCLEOTIDE SEQUENCE [LARGE SCALE GENOMIC DNA]</scope>
    <source>
        <strain evidence="3 4">GN2-R2</strain>
    </source>
</reference>
<dbReference type="InterPro" id="IPR017740">
    <property type="entry name" value="TssA-like"/>
</dbReference>
<gene>
    <name evidence="3" type="primary">tssA</name>
    <name evidence="3" type="ORF">HH212_24975</name>
</gene>
<sequence>MLNIDKLLAPVGADRPCGEDLAFSSEIDAIARARQADDPSLQQGAWVTELKEADWKFVAKQCAQLIEVRSKDLQLAVWLAEAAAKTAGLRGLGEGLDLVAALCEQYWDGLYPLPDEGGFEQRIGILAWVAGRIGPWLREIPLVEGADAHALRDVEAARTRGPEHLARLEAARQRTPRGVHEATVRDGGYCLEAIERLERSADARLGADGPSFSAARSVLESVLMLVQPLAGNAPGAAAAQDRQAGAAAAAAQGNPAPGVPAVEQGAGRTAAPGGPPQDRMQALAQLRGVAEFFRRTEPHSPVAYLAEKAAHWGEQPLHVWLRSVIKDDASFAHIEEMLGVHPPPAA</sequence>
<evidence type="ECO:0000313" key="3">
    <source>
        <dbReference type="EMBL" id="QJE02852.1"/>
    </source>
</evidence>
<feature type="region of interest" description="Disordered" evidence="1">
    <location>
        <begin position="248"/>
        <end position="276"/>
    </location>
</feature>